<accession>A0A3S1AWJ2</accession>
<evidence type="ECO:0000256" key="4">
    <source>
        <dbReference type="ARBA" id="ARBA00022741"/>
    </source>
</evidence>
<keyword evidence="11" id="KW-1185">Reference proteome</keyword>
<dbReference type="InterPro" id="IPR001404">
    <property type="entry name" value="Hsp90_fam"/>
</dbReference>
<keyword evidence="4 8" id="KW-0547">Nucleotide-binding</keyword>
<evidence type="ECO:0000259" key="9">
    <source>
        <dbReference type="SMART" id="SM00387"/>
    </source>
</evidence>
<evidence type="ECO:0000256" key="8">
    <source>
        <dbReference type="PIRSR" id="PIRSR002583-1"/>
    </source>
</evidence>
<comment type="similarity">
    <text evidence="2">Belongs to the heat shock protein 90 family.</text>
</comment>
<dbReference type="SUPFAM" id="SSF55874">
    <property type="entry name" value="ATPase domain of HSP90 chaperone/DNA topoisomerase II/histidine kinase"/>
    <property type="match status" value="1"/>
</dbReference>
<gene>
    <name evidence="10" type="ORF">EGW08_023081</name>
</gene>
<dbReference type="SUPFAM" id="SSF54211">
    <property type="entry name" value="Ribosomal protein S5 domain 2-like"/>
    <property type="match status" value="1"/>
</dbReference>
<dbReference type="Proteomes" id="UP000271974">
    <property type="component" value="Unassembled WGS sequence"/>
</dbReference>
<dbReference type="AlphaFoldDB" id="A0A3S1AWJ2"/>
<feature type="binding site" evidence="8">
    <location>
        <position position="339"/>
    </location>
    <ligand>
        <name>ATP</name>
        <dbReference type="ChEBI" id="CHEBI:30616"/>
    </ligand>
</feature>
<dbReference type="NCBIfam" id="NF003555">
    <property type="entry name" value="PRK05218.1"/>
    <property type="match status" value="1"/>
</dbReference>
<dbReference type="Gene3D" id="3.30.230.80">
    <property type="match status" value="1"/>
</dbReference>
<dbReference type="GO" id="GO:0005737">
    <property type="term" value="C:cytoplasm"/>
    <property type="evidence" value="ECO:0007669"/>
    <property type="project" value="UniProtKB-SubCell"/>
</dbReference>
<feature type="binding site" evidence="8">
    <location>
        <begin position="123"/>
        <end position="128"/>
    </location>
    <ligand>
        <name>ATP</name>
        <dbReference type="ChEBI" id="CHEBI:30616"/>
    </ligand>
</feature>
<evidence type="ECO:0000256" key="1">
    <source>
        <dbReference type="ARBA" id="ARBA00004496"/>
    </source>
</evidence>
<dbReference type="PANTHER" id="PTHR11528">
    <property type="entry name" value="HEAT SHOCK PROTEIN 90 FAMILY MEMBER"/>
    <property type="match status" value="1"/>
</dbReference>
<dbReference type="GO" id="GO:0016887">
    <property type="term" value="F:ATP hydrolysis activity"/>
    <property type="evidence" value="ECO:0007669"/>
    <property type="project" value="InterPro"/>
</dbReference>
<keyword evidence="3" id="KW-0963">Cytoplasm</keyword>
<feature type="binding site" evidence="8">
    <location>
        <begin position="101"/>
        <end position="102"/>
    </location>
    <ligand>
        <name>ATP</name>
        <dbReference type="ChEBI" id="CHEBI:30616"/>
    </ligand>
</feature>
<dbReference type="FunFam" id="3.30.230.80:FF:000002">
    <property type="entry name" value="Molecular chaperone HtpG"/>
    <property type="match status" value="1"/>
</dbReference>
<dbReference type="OrthoDB" id="28737at2759"/>
<dbReference type="InterPro" id="IPR020575">
    <property type="entry name" value="Hsp90_N"/>
</dbReference>
<feature type="binding site" evidence="8">
    <location>
        <position position="175"/>
    </location>
    <ligand>
        <name>ATP</name>
        <dbReference type="ChEBI" id="CHEBI:30616"/>
    </ligand>
</feature>
<feature type="binding site" evidence="8">
    <location>
        <position position="94"/>
    </location>
    <ligand>
        <name>ATP</name>
        <dbReference type="ChEBI" id="CHEBI:30616"/>
    </ligand>
</feature>
<proteinExistence type="inferred from homology"/>
<reference evidence="10 11" key="1">
    <citation type="submission" date="2019-01" db="EMBL/GenBank/DDBJ databases">
        <title>A draft genome assembly of the solar-powered sea slug Elysia chlorotica.</title>
        <authorList>
            <person name="Cai H."/>
            <person name="Li Q."/>
            <person name="Fang X."/>
            <person name="Li J."/>
            <person name="Curtis N.E."/>
            <person name="Altenburger A."/>
            <person name="Shibata T."/>
            <person name="Feng M."/>
            <person name="Maeda T."/>
            <person name="Schwartz J.A."/>
            <person name="Shigenobu S."/>
            <person name="Lundholm N."/>
            <person name="Nishiyama T."/>
            <person name="Yang H."/>
            <person name="Hasebe M."/>
            <person name="Li S."/>
            <person name="Pierce S.K."/>
            <person name="Wang J."/>
        </authorList>
    </citation>
    <scope>NUCLEOTIDE SEQUENCE [LARGE SCALE GENOMIC DNA]</scope>
    <source>
        <strain evidence="10">EC2010</strain>
        <tissue evidence="10">Whole organism of an adult</tissue>
    </source>
</reference>
<dbReference type="GO" id="GO:0051082">
    <property type="term" value="F:unfolded protein binding"/>
    <property type="evidence" value="ECO:0007669"/>
    <property type="project" value="InterPro"/>
</dbReference>
<dbReference type="PIRSF" id="PIRSF002583">
    <property type="entry name" value="Hsp90"/>
    <property type="match status" value="1"/>
</dbReference>
<dbReference type="Gene3D" id="3.40.50.11260">
    <property type="match status" value="1"/>
</dbReference>
<dbReference type="InterPro" id="IPR019805">
    <property type="entry name" value="Heat_shock_protein_90_CS"/>
</dbReference>
<evidence type="ECO:0000313" key="11">
    <source>
        <dbReference type="Proteomes" id="UP000271974"/>
    </source>
</evidence>
<comment type="caution">
    <text evidence="10">The sequence shown here is derived from an EMBL/GenBank/DDBJ whole genome shotgun (WGS) entry which is preliminary data.</text>
</comment>
<dbReference type="InterPro" id="IPR020568">
    <property type="entry name" value="Ribosomal_Su5_D2-typ_SF"/>
</dbReference>
<feature type="binding site" evidence="8">
    <location>
        <position position="35"/>
    </location>
    <ligand>
        <name>ATP</name>
        <dbReference type="ChEBI" id="CHEBI:30616"/>
    </ligand>
</feature>
<feature type="binding site" evidence="8">
    <location>
        <position position="81"/>
    </location>
    <ligand>
        <name>ATP</name>
        <dbReference type="ChEBI" id="CHEBI:30616"/>
    </ligand>
</feature>
<dbReference type="SUPFAM" id="SSF110942">
    <property type="entry name" value="HSP90 C-terminal domain"/>
    <property type="match status" value="1"/>
</dbReference>
<feature type="binding site" evidence="8">
    <location>
        <position position="86"/>
    </location>
    <ligand>
        <name>ATP</name>
        <dbReference type="ChEBI" id="CHEBI:30616"/>
    </ligand>
</feature>
<dbReference type="EMBL" id="RQTK01001803">
    <property type="protein sequence ID" value="RUS69153.1"/>
    <property type="molecule type" value="Genomic_DNA"/>
</dbReference>
<dbReference type="STRING" id="188477.A0A3S1AWJ2"/>
<evidence type="ECO:0000256" key="7">
    <source>
        <dbReference type="ARBA" id="ARBA00023186"/>
    </source>
</evidence>
<dbReference type="PRINTS" id="PR00775">
    <property type="entry name" value="HEATSHOCK90"/>
</dbReference>
<dbReference type="Gene3D" id="3.30.565.10">
    <property type="entry name" value="Histidine kinase-like ATPase, C-terminal domain"/>
    <property type="match status" value="1"/>
</dbReference>
<dbReference type="Pfam" id="PF00183">
    <property type="entry name" value="HSP90"/>
    <property type="match status" value="1"/>
</dbReference>
<evidence type="ECO:0000256" key="2">
    <source>
        <dbReference type="ARBA" id="ARBA00008239"/>
    </source>
</evidence>
<dbReference type="InterPro" id="IPR037196">
    <property type="entry name" value="HSP90_C"/>
</dbReference>
<keyword evidence="6" id="KW-0346">Stress response</keyword>
<dbReference type="InterPro" id="IPR003594">
    <property type="entry name" value="HATPase_dom"/>
</dbReference>
<dbReference type="FunFam" id="3.30.565.10:FF:000009">
    <property type="entry name" value="Molecular chaperone HtpG"/>
    <property type="match status" value="1"/>
</dbReference>
<dbReference type="HAMAP" id="MF_00505">
    <property type="entry name" value="HSP90"/>
    <property type="match status" value="1"/>
</dbReference>
<dbReference type="PROSITE" id="PS00298">
    <property type="entry name" value="HSP90"/>
    <property type="match status" value="1"/>
</dbReference>
<name>A0A3S1AWJ2_ELYCH</name>
<dbReference type="Gene3D" id="1.20.120.790">
    <property type="entry name" value="Heat shock protein 90, C-terminal domain"/>
    <property type="match status" value="1"/>
</dbReference>
<keyword evidence="7" id="KW-0143">Chaperone</keyword>
<dbReference type="SMART" id="SM00387">
    <property type="entry name" value="HATPase_c"/>
    <property type="match status" value="1"/>
</dbReference>
<feature type="non-terminal residue" evidence="10">
    <location>
        <position position="1"/>
    </location>
</feature>
<feature type="binding site" evidence="8">
    <location>
        <position position="100"/>
    </location>
    <ligand>
        <name>ATP</name>
        <dbReference type="ChEBI" id="CHEBI:30616"/>
    </ligand>
</feature>
<evidence type="ECO:0000256" key="6">
    <source>
        <dbReference type="ARBA" id="ARBA00023016"/>
    </source>
</evidence>
<dbReference type="Pfam" id="PF13589">
    <property type="entry name" value="HATPase_c_3"/>
    <property type="match status" value="1"/>
</dbReference>
<protein>
    <recommendedName>
        <fullName evidence="9">Histidine kinase/HSP90-like ATPase domain-containing protein</fullName>
    </recommendedName>
</protein>
<sequence>CKMSKKNYTFETEVDKLLHLVIHSLYSNRDIFLRELVSNSSDAIEKLRYESIANDALNEGDIDYAVKIDFDKEAKTITVSDNGIGMTEEEVIENLGTIAKSGTKKFLENLSGDKSKDSQLIGQFGVGFYSSFIVADKVTVRTRKAGEDKANGTKWVSTAEKSFTVETITKEKRGTEITLHLKKESEDLLDYYALKALVNKYSDCINTPVEMKKVETDKDGNTKTTDEYETVNNTKAIWLRSKEEVTDEEYNEFYKYISHDFNNALTWSHNKVEGNLEYSSLLFIPENKPFDFWNRDKDYGLSLYVRRVFIMENKELLPAYLRFVKGVVDSADLPLNVSREILQHNKVIDKVRKATTSKVLSVLAKLATQDKDKYQKFWDNFGQVLKEGISEDFSNKEKIASLLRFTSTASEDAKQTVSLADYVSRMKEDQDTIYYITSESYKAAVNNPQLEVFKKKGIEVILMTDRVDEWMMSGLSEFDGKHMKSIIKGDINLDKFETEESKEKFEKETKDFEKVLADIKEHLKDKVEAVRLSKRLTDSPSCVVVNDYGLSLQMQKIMEEAGQSFMPGMGMKPVLELNAEHPMVERLKTESDMEVFNDISELLLLEAMFVEGAKIEDPMSFVKLVNKYIK</sequence>
<evidence type="ECO:0000313" key="10">
    <source>
        <dbReference type="EMBL" id="RUS69153.1"/>
    </source>
</evidence>
<keyword evidence="5 8" id="KW-0067">ATP-binding</keyword>
<dbReference type="CDD" id="cd16927">
    <property type="entry name" value="HATPase_Hsp90-like"/>
    <property type="match status" value="1"/>
</dbReference>
<organism evidence="10 11">
    <name type="scientific">Elysia chlorotica</name>
    <name type="common">Eastern emerald elysia</name>
    <name type="synonym">Sea slug</name>
    <dbReference type="NCBI Taxonomy" id="188477"/>
    <lineage>
        <taxon>Eukaryota</taxon>
        <taxon>Metazoa</taxon>
        <taxon>Spiralia</taxon>
        <taxon>Lophotrochozoa</taxon>
        <taxon>Mollusca</taxon>
        <taxon>Gastropoda</taxon>
        <taxon>Heterobranchia</taxon>
        <taxon>Euthyneura</taxon>
        <taxon>Panpulmonata</taxon>
        <taxon>Sacoglossa</taxon>
        <taxon>Placobranchoidea</taxon>
        <taxon>Plakobranchidae</taxon>
        <taxon>Elysia</taxon>
    </lineage>
</organism>
<dbReference type="GO" id="GO:0005524">
    <property type="term" value="F:ATP binding"/>
    <property type="evidence" value="ECO:0007669"/>
    <property type="project" value="UniProtKB-KW"/>
</dbReference>
<dbReference type="GO" id="GO:0140662">
    <property type="term" value="F:ATP-dependent protein folding chaperone"/>
    <property type="evidence" value="ECO:0007669"/>
    <property type="project" value="InterPro"/>
</dbReference>
<evidence type="ECO:0000256" key="5">
    <source>
        <dbReference type="ARBA" id="ARBA00022840"/>
    </source>
</evidence>
<evidence type="ECO:0000256" key="3">
    <source>
        <dbReference type="ARBA" id="ARBA00022490"/>
    </source>
</evidence>
<comment type="subcellular location">
    <subcellularLocation>
        <location evidence="1">Cytoplasm</location>
    </subcellularLocation>
</comment>
<dbReference type="InterPro" id="IPR036890">
    <property type="entry name" value="HATPase_C_sf"/>
</dbReference>
<feature type="domain" description="Histidine kinase/HSP90-like ATPase" evidence="9">
    <location>
        <begin position="28"/>
        <end position="185"/>
    </location>
</feature>
<feature type="binding site" evidence="8">
    <location>
        <position position="39"/>
    </location>
    <ligand>
        <name>ATP</name>
        <dbReference type="ChEBI" id="CHEBI:30616"/>
    </ligand>
</feature>